<dbReference type="Pfam" id="PF13259">
    <property type="entry name" value="clamp_Gag1-like"/>
    <property type="match status" value="1"/>
</dbReference>
<dbReference type="InterPro" id="IPR025124">
    <property type="entry name" value="Gag1-like_clamp"/>
</dbReference>
<feature type="compositionally biased region" description="Polar residues" evidence="1">
    <location>
        <begin position="228"/>
        <end position="249"/>
    </location>
</feature>
<dbReference type="HOGENOM" id="CLU_036307_2_0_1"/>
<feature type="domain" description="Gag1-like clamp" evidence="2">
    <location>
        <begin position="125"/>
        <end position="323"/>
    </location>
</feature>
<feature type="compositionally biased region" description="Basic and acidic residues" evidence="1">
    <location>
        <begin position="409"/>
        <end position="421"/>
    </location>
</feature>
<evidence type="ECO:0000256" key="1">
    <source>
        <dbReference type="SAM" id="MobiDB-lite"/>
    </source>
</evidence>
<dbReference type="eggNOG" id="ENOG502SRCS">
    <property type="taxonomic scope" value="Eukaryota"/>
</dbReference>
<keyword evidence="4" id="KW-1185">Reference proteome</keyword>
<feature type="region of interest" description="Disordered" evidence="1">
    <location>
        <begin position="173"/>
        <end position="259"/>
    </location>
</feature>
<evidence type="ECO:0000259" key="2">
    <source>
        <dbReference type="Pfam" id="PF13259"/>
    </source>
</evidence>
<feature type="region of interest" description="Disordered" evidence="1">
    <location>
        <begin position="388"/>
        <end position="421"/>
    </location>
</feature>
<dbReference type="PANTHER" id="PTHR28065:SF1">
    <property type="entry name" value="DUF4050 DOMAIN-CONTAINING PROTEIN"/>
    <property type="match status" value="1"/>
</dbReference>
<feature type="region of interest" description="Disordered" evidence="1">
    <location>
        <begin position="66"/>
        <end position="130"/>
    </location>
</feature>
<name>C4JV45_UNCRE</name>
<dbReference type="RefSeq" id="XP_002583470.1">
    <property type="nucleotide sequence ID" value="XM_002583424.1"/>
</dbReference>
<dbReference type="OrthoDB" id="5422958at2759"/>
<dbReference type="AlphaFoldDB" id="C4JV45"/>
<feature type="compositionally biased region" description="Basic and acidic residues" evidence="1">
    <location>
        <begin position="39"/>
        <end position="48"/>
    </location>
</feature>
<gene>
    <name evidence="3" type="ORF">UREG_06437</name>
</gene>
<organism evidence="3 4">
    <name type="scientific">Uncinocarpus reesii (strain UAMH 1704)</name>
    <dbReference type="NCBI Taxonomy" id="336963"/>
    <lineage>
        <taxon>Eukaryota</taxon>
        <taxon>Fungi</taxon>
        <taxon>Dikarya</taxon>
        <taxon>Ascomycota</taxon>
        <taxon>Pezizomycotina</taxon>
        <taxon>Eurotiomycetes</taxon>
        <taxon>Eurotiomycetidae</taxon>
        <taxon>Onygenales</taxon>
        <taxon>Onygenaceae</taxon>
        <taxon>Uncinocarpus</taxon>
    </lineage>
</organism>
<dbReference type="STRING" id="336963.C4JV45"/>
<dbReference type="GeneID" id="8442866"/>
<proteinExistence type="predicted"/>
<dbReference type="OMA" id="WKSDGQW"/>
<dbReference type="KEGG" id="ure:UREG_06437"/>
<feature type="region of interest" description="Disordered" evidence="1">
    <location>
        <begin position="336"/>
        <end position="372"/>
    </location>
</feature>
<dbReference type="InterPro" id="IPR053274">
    <property type="entry name" value="Fluconazole_resistance"/>
</dbReference>
<dbReference type="VEuPathDB" id="FungiDB:UREG_06437"/>
<feature type="compositionally biased region" description="Low complexity" evidence="1">
    <location>
        <begin position="67"/>
        <end position="85"/>
    </location>
</feature>
<reference evidence="4" key="1">
    <citation type="journal article" date="2009" name="Genome Res.">
        <title>Comparative genomic analyses of the human fungal pathogens Coccidioides and their relatives.</title>
        <authorList>
            <person name="Sharpton T.J."/>
            <person name="Stajich J.E."/>
            <person name="Rounsley S.D."/>
            <person name="Gardner M.J."/>
            <person name="Wortman J.R."/>
            <person name="Jordar V.S."/>
            <person name="Maiti R."/>
            <person name="Kodira C.D."/>
            <person name="Neafsey D.E."/>
            <person name="Zeng Q."/>
            <person name="Hung C.-Y."/>
            <person name="McMahan C."/>
            <person name="Muszewska A."/>
            <person name="Grynberg M."/>
            <person name="Mandel M.A."/>
            <person name="Kellner E.M."/>
            <person name="Barker B.M."/>
            <person name="Galgiani J.N."/>
            <person name="Orbach M.J."/>
            <person name="Kirkland T.N."/>
            <person name="Cole G.T."/>
            <person name="Henn M.R."/>
            <person name="Birren B.W."/>
            <person name="Taylor J.W."/>
        </authorList>
    </citation>
    <scope>NUCLEOTIDE SEQUENCE [LARGE SCALE GENOMIC DNA]</scope>
    <source>
        <strain evidence="4">UAMH 1704</strain>
    </source>
</reference>
<dbReference type="PANTHER" id="PTHR28065">
    <property type="entry name" value="FREQUENIN"/>
    <property type="match status" value="1"/>
</dbReference>
<feature type="compositionally biased region" description="Basic and acidic residues" evidence="1">
    <location>
        <begin position="178"/>
        <end position="190"/>
    </location>
</feature>
<feature type="region of interest" description="Disordered" evidence="1">
    <location>
        <begin position="1"/>
        <end position="48"/>
    </location>
</feature>
<feature type="compositionally biased region" description="Basic and acidic residues" evidence="1">
    <location>
        <begin position="92"/>
        <end position="116"/>
    </location>
</feature>
<sequence>MDRPRHIPEPSSHPHPHHPSLFASLHRRTRTADPTAAEASREAREAAGREARRYLLQVVRNDWSYEPATVSSAPCSSSASSEVESTPPPSVPKDRDVLEWRLRDEDSSNSDRESAHRFKGNVNDPYRFESPDAVQSAMLERRRKRRKLIEEEMEWNHGLRLWMQRRDAWTGARVPAKKAAEAEPEQRASSDESAGGSYNDNGDLGAVEEPLSRLLSADSLPGPAADAGSSNQASVPPISDHTTSKSTIAPQEGPSTVIDEPLVPIVPPILPISNPFRSYTVPANYLAIYNKLVVEGNTPAVPVNLLHMTRSLVVGWKREGQWPPKPTITKDVPVIKKRRPQPHVESSGRVAGTTSAPSAEGPTSRRRSIGSNVTGAVKKVLGFASIPGHRFHVRGQSQSSASSPMADPVGDKSKNAARKDS</sequence>
<accession>C4JV45</accession>
<evidence type="ECO:0000313" key="3">
    <source>
        <dbReference type="EMBL" id="EEP81572.1"/>
    </source>
</evidence>
<protein>
    <recommendedName>
        <fullName evidence="2">Gag1-like clamp domain-containing protein</fullName>
    </recommendedName>
</protein>
<dbReference type="Proteomes" id="UP000002058">
    <property type="component" value="Unassembled WGS sequence"/>
</dbReference>
<evidence type="ECO:0000313" key="4">
    <source>
        <dbReference type="Proteomes" id="UP000002058"/>
    </source>
</evidence>
<dbReference type="InParanoid" id="C4JV45"/>
<dbReference type="EMBL" id="CH476618">
    <property type="protein sequence ID" value="EEP81572.1"/>
    <property type="molecule type" value="Genomic_DNA"/>
</dbReference>